<dbReference type="RefSeq" id="WP_346335874.1">
    <property type="nucleotide sequence ID" value="NZ_JBBYXI010000001.1"/>
</dbReference>
<evidence type="ECO:0000256" key="4">
    <source>
        <dbReference type="SAM" id="MobiDB-lite"/>
    </source>
</evidence>
<dbReference type="SUPFAM" id="SSF46785">
    <property type="entry name" value="Winged helix' DNA-binding domain"/>
    <property type="match status" value="1"/>
</dbReference>
<dbReference type="Proteomes" id="UP001418637">
    <property type="component" value="Unassembled WGS sequence"/>
</dbReference>
<keyword evidence="3" id="KW-0804">Transcription</keyword>
<dbReference type="PANTHER" id="PTHR43537">
    <property type="entry name" value="TRANSCRIPTIONAL REGULATOR, GNTR FAMILY"/>
    <property type="match status" value="1"/>
</dbReference>
<evidence type="ECO:0000256" key="1">
    <source>
        <dbReference type="ARBA" id="ARBA00023015"/>
    </source>
</evidence>
<feature type="compositionally biased region" description="Basic residues" evidence="4">
    <location>
        <begin position="251"/>
        <end position="262"/>
    </location>
</feature>
<keyword evidence="2" id="KW-0238">DNA-binding</keyword>
<dbReference type="Gene3D" id="1.20.120.530">
    <property type="entry name" value="GntR ligand-binding domain-like"/>
    <property type="match status" value="1"/>
</dbReference>
<dbReference type="InterPro" id="IPR000524">
    <property type="entry name" value="Tscrpt_reg_HTH_GntR"/>
</dbReference>
<organism evidence="6 7">
    <name type="scientific">Hohaiivirga grylli</name>
    <dbReference type="NCBI Taxonomy" id="3133970"/>
    <lineage>
        <taxon>Bacteria</taxon>
        <taxon>Pseudomonadati</taxon>
        <taxon>Pseudomonadota</taxon>
        <taxon>Alphaproteobacteria</taxon>
        <taxon>Hyphomicrobiales</taxon>
        <taxon>Methylobacteriaceae</taxon>
        <taxon>Hohaiivirga</taxon>
    </lineage>
</organism>
<evidence type="ECO:0000256" key="2">
    <source>
        <dbReference type="ARBA" id="ARBA00023125"/>
    </source>
</evidence>
<dbReference type="InterPro" id="IPR036388">
    <property type="entry name" value="WH-like_DNA-bd_sf"/>
</dbReference>
<evidence type="ECO:0000259" key="5">
    <source>
        <dbReference type="PROSITE" id="PS50949"/>
    </source>
</evidence>
<dbReference type="SMART" id="SM00345">
    <property type="entry name" value="HTH_GNTR"/>
    <property type="match status" value="1"/>
</dbReference>
<evidence type="ECO:0000313" key="7">
    <source>
        <dbReference type="Proteomes" id="UP001418637"/>
    </source>
</evidence>
<dbReference type="SUPFAM" id="SSF48008">
    <property type="entry name" value="GntR ligand-binding domain-like"/>
    <property type="match status" value="1"/>
</dbReference>
<proteinExistence type="predicted"/>
<reference evidence="6 7" key="1">
    <citation type="submission" date="2024-04" db="EMBL/GenBank/DDBJ databases">
        <title>A novel species isolated from cricket.</title>
        <authorList>
            <person name="Wang H.-C."/>
        </authorList>
    </citation>
    <scope>NUCLEOTIDE SEQUENCE [LARGE SCALE GENOMIC DNA]</scope>
    <source>
        <strain evidence="6 7">WL0021</strain>
    </source>
</reference>
<dbReference type="InterPro" id="IPR008920">
    <property type="entry name" value="TF_FadR/GntR_C"/>
</dbReference>
<protein>
    <submittedName>
        <fullName evidence="6">GntR family transcriptional regulator</fullName>
    </submittedName>
</protein>
<feature type="region of interest" description="Disordered" evidence="4">
    <location>
        <begin position="251"/>
        <end position="272"/>
    </location>
</feature>
<dbReference type="Pfam" id="PF07729">
    <property type="entry name" value="FCD"/>
    <property type="match status" value="1"/>
</dbReference>
<dbReference type="InterPro" id="IPR036390">
    <property type="entry name" value="WH_DNA-bd_sf"/>
</dbReference>
<dbReference type="PROSITE" id="PS50949">
    <property type="entry name" value="HTH_GNTR"/>
    <property type="match status" value="1"/>
</dbReference>
<dbReference type="EMBL" id="JBBYXI010000001">
    <property type="protein sequence ID" value="MEN3929896.1"/>
    <property type="molecule type" value="Genomic_DNA"/>
</dbReference>
<name>A0ABV0BI04_9HYPH</name>
<keyword evidence="7" id="KW-1185">Reference proteome</keyword>
<accession>A0ABV0BI04</accession>
<keyword evidence="1" id="KW-0805">Transcription regulation</keyword>
<comment type="caution">
    <text evidence="6">The sequence shown here is derived from an EMBL/GenBank/DDBJ whole genome shotgun (WGS) entry which is preliminary data.</text>
</comment>
<gene>
    <name evidence="6" type="ORF">WJT86_02325</name>
</gene>
<sequence length="272" mass="30869">MPERYTSISLRNNLRSHGVTENLTSVETEIHDRIWNAILDRKLRPGAKLHEDMVGNAFGVSRTIVRKVFLIMEQEGVIALPLNRGAFVASPAPDEIKPLLETIRLVMPYLITWLCNNLDDSMRERLESHFNITEEHDLSQEVRILRRLAHEHYVLIADLYGNPILSSLIEKVIVRTSMAMTLYQDTVTGWRPADSNKQINEAILEGDAEKAISIMMNHLALIEATMQYNSPETTFDISSILSADDEEIYPRARKSTKGRPRKVPAEANGVSH</sequence>
<dbReference type="Pfam" id="PF00392">
    <property type="entry name" value="GntR"/>
    <property type="match status" value="1"/>
</dbReference>
<evidence type="ECO:0000313" key="6">
    <source>
        <dbReference type="EMBL" id="MEN3929896.1"/>
    </source>
</evidence>
<feature type="domain" description="HTH gntR-type" evidence="5">
    <location>
        <begin position="24"/>
        <end position="91"/>
    </location>
</feature>
<dbReference type="PANTHER" id="PTHR43537:SF53">
    <property type="entry name" value="HTH-TYPE TRANSCRIPTIONAL REPRESSOR NANR"/>
    <property type="match status" value="1"/>
</dbReference>
<dbReference type="Gene3D" id="1.10.10.10">
    <property type="entry name" value="Winged helix-like DNA-binding domain superfamily/Winged helix DNA-binding domain"/>
    <property type="match status" value="1"/>
</dbReference>
<dbReference type="InterPro" id="IPR011711">
    <property type="entry name" value="GntR_C"/>
</dbReference>
<evidence type="ECO:0000256" key="3">
    <source>
        <dbReference type="ARBA" id="ARBA00023163"/>
    </source>
</evidence>